<dbReference type="PATRIC" id="fig|1434110.4.peg.3104"/>
<gene>
    <name evidence="7" type="ORF">MSHOH_2414</name>
</gene>
<dbReference type="GO" id="GO:0042597">
    <property type="term" value="C:periplasmic space"/>
    <property type="evidence" value="ECO:0007669"/>
    <property type="project" value="UniProtKB-ARBA"/>
</dbReference>
<dbReference type="AlphaFoldDB" id="A0A0E3SF65"/>
<comment type="subcellular location">
    <subcellularLocation>
        <location evidence="1">Cell envelope</location>
    </subcellularLocation>
</comment>
<reference evidence="7 8" key="1">
    <citation type="submission" date="2014-07" db="EMBL/GenBank/DDBJ databases">
        <title>Methanogenic archaea and the global carbon cycle.</title>
        <authorList>
            <person name="Henriksen J.R."/>
            <person name="Luke J."/>
            <person name="Reinhart S."/>
            <person name="Benedict M.N."/>
            <person name="Youngblut N.D."/>
            <person name="Metcalf M.E."/>
            <person name="Whitaker R.J."/>
            <person name="Metcalf W.W."/>
        </authorList>
    </citation>
    <scope>NUCLEOTIDE SEQUENCE [LARGE SCALE GENOMIC DNA]</scope>
    <source>
        <strain evidence="7 8">HB-1</strain>
    </source>
</reference>
<dbReference type="PANTHER" id="PTHR30290:SF10">
    <property type="entry name" value="PERIPLASMIC OLIGOPEPTIDE-BINDING PROTEIN-RELATED"/>
    <property type="match status" value="1"/>
</dbReference>
<keyword evidence="3" id="KW-0813">Transport</keyword>
<dbReference type="InterPro" id="IPR000914">
    <property type="entry name" value="SBP_5_dom"/>
</dbReference>
<dbReference type="Proteomes" id="UP000033101">
    <property type="component" value="Chromosome"/>
</dbReference>
<evidence type="ECO:0000256" key="2">
    <source>
        <dbReference type="ARBA" id="ARBA00005695"/>
    </source>
</evidence>
<evidence type="ECO:0000256" key="3">
    <source>
        <dbReference type="ARBA" id="ARBA00022448"/>
    </source>
</evidence>
<dbReference type="Pfam" id="PF00496">
    <property type="entry name" value="SBP_bac_5"/>
    <property type="match status" value="1"/>
</dbReference>
<evidence type="ECO:0000313" key="8">
    <source>
        <dbReference type="Proteomes" id="UP000033101"/>
    </source>
</evidence>
<dbReference type="CDD" id="cd08490">
    <property type="entry name" value="PBP2_NikA_DppA_OppA_like_3"/>
    <property type="match status" value="1"/>
</dbReference>
<dbReference type="PROSITE" id="PS51257">
    <property type="entry name" value="PROKAR_LIPOPROTEIN"/>
    <property type="match status" value="1"/>
</dbReference>
<dbReference type="STRING" id="1434110.MSHOH_2414"/>
<sequence length="541" mass="60039">MKKINVTGVFVILILAVLISCVAFSGCTESSGSSSASDASGTSENNVEKGNSAKNTQQQLVVGEVWGLGGVDPGLHSYDLNNFLVSEGLTSISPDYKLLPAIADSWEYVENSTWRFYLNENVEFHDGSKVTANDVKTALDRSMKLNPDLQGSLNIKEVKVVDDSTVDIITNTVDASLPGRMAYGAAGIYKNNEGAEGTISTPICTGPFKVVSYDKAADTLKLVKNENYRDGAPKLDSVVIKFGIGEPNTREMAVEKGEVDFTTEPTLGSTKRLESNKNLNVTIHPLCQGYKLKFGDVSKAPYDDVRVRRAIAYAIDRQKIVDNILLGRAAVSDGNGLTPGIEWRNNDLTGYAYDVQRAKGLLEEAGWKDTDGDGIVDKEGQKFKITLYTWPQRPALPPLAQATQSMLKDIGIESEVRIMEWDAISDRKKEWGMIWVAGGDTCMMIPDPSYYIEGNFYSEKNDYNYSNPNVDALIMKGRTIFDKEERYDAYREVQRIVYDEDCAQVHIAYHYLMVVTDKNVKGYIPNPAHHDYCINKDMYIE</sequence>
<proteinExistence type="inferred from homology"/>
<dbReference type="InterPro" id="IPR030678">
    <property type="entry name" value="Peptide/Ni-bd"/>
</dbReference>
<keyword evidence="4" id="KW-0732">Signal</keyword>
<evidence type="ECO:0000256" key="4">
    <source>
        <dbReference type="ARBA" id="ARBA00022729"/>
    </source>
</evidence>
<feature type="region of interest" description="Disordered" evidence="5">
    <location>
        <begin position="30"/>
        <end position="54"/>
    </location>
</feature>
<name>A0A0E3SF65_9EURY</name>
<dbReference type="HOGENOM" id="CLU_017028_7_5_2"/>
<keyword evidence="8" id="KW-1185">Reference proteome</keyword>
<protein>
    <submittedName>
        <fullName evidence="7">Oligopeptide ABC transporter, periplasmic oligopeptide-binding protein OppA</fullName>
    </submittedName>
</protein>
<dbReference type="Gene3D" id="3.40.190.10">
    <property type="entry name" value="Periplasmic binding protein-like II"/>
    <property type="match status" value="1"/>
</dbReference>
<comment type="similarity">
    <text evidence="2">Belongs to the bacterial solute-binding protein 5 family.</text>
</comment>
<dbReference type="GO" id="GO:0015833">
    <property type="term" value="P:peptide transport"/>
    <property type="evidence" value="ECO:0007669"/>
    <property type="project" value="TreeGrafter"/>
</dbReference>
<dbReference type="SUPFAM" id="SSF53850">
    <property type="entry name" value="Periplasmic binding protein-like II"/>
    <property type="match status" value="1"/>
</dbReference>
<feature type="compositionally biased region" description="Low complexity" evidence="5">
    <location>
        <begin position="30"/>
        <end position="44"/>
    </location>
</feature>
<dbReference type="KEGG" id="mhor:MSHOH_2414"/>
<dbReference type="EMBL" id="CP009516">
    <property type="protein sequence ID" value="AKB78897.1"/>
    <property type="molecule type" value="Genomic_DNA"/>
</dbReference>
<dbReference type="OrthoDB" id="194307at2157"/>
<dbReference type="RefSeq" id="WP_048140189.1">
    <property type="nucleotide sequence ID" value="NZ_CP009516.1"/>
</dbReference>
<evidence type="ECO:0000313" key="7">
    <source>
        <dbReference type="EMBL" id="AKB78897.1"/>
    </source>
</evidence>
<dbReference type="InterPro" id="IPR039424">
    <property type="entry name" value="SBP_5"/>
</dbReference>
<accession>A0A0E3SF65</accession>
<organism evidence="7 8">
    <name type="scientific">Methanosarcina horonobensis HB-1 = JCM 15518</name>
    <dbReference type="NCBI Taxonomy" id="1434110"/>
    <lineage>
        <taxon>Archaea</taxon>
        <taxon>Methanobacteriati</taxon>
        <taxon>Methanobacteriota</taxon>
        <taxon>Stenosarchaea group</taxon>
        <taxon>Methanomicrobia</taxon>
        <taxon>Methanosarcinales</taxon>
        <taxon>Methanosarcinaceae</taxon>
        <taxon>Methanosarcina</taxon>
    </lineage>
</organism>
<dbReference type="Gene3D" id="3.10.105.10">
    <property type="entry name" value="Dipeptide-binding Protein, Domain 3"/>
    <property type="match status" value="1"/>
</dbReference>
<evidence type="ECO:0000256" key="1">
    <source>
        <dbReference type="ARBA" id="ARBA00004196"/>
    </source>
</evidence>
<dbReference type="GO" id="GO:0043190">
    <property type="term" value="C:ATP-binding cassette (ABC) transporter complex"/>
    <property type="evidence" value="ECO:0007669"/>
    <property type="project" value="InterPro"/>
</dbReference>
<evidence type="ECO:0000256" key="5">
    <source>
        <dbReference type="SAM" id="MobiDB-lite"/>
    </source>
</evidence>
<evidence type="ECO:0000259" key="6">
    <source>
        <dbReference type="Pfam" id="PF00496"/>
    </source>
</evidence>
<dbReference type="GeneID" id="24831691"/>
<feature type="domain" description="Solute-binding protein family 5" evidence="6">
    <location>
        <begin position="98"/>
        <end position="459"/>
    </location>
</feature>
<dbReference type="GO" id="GO:1904680">
    <property type="term" value="F:peptide transmembrane transporter activity"/>
    <property type="evidence" value="ECO:0007669"/>
    <property type="project" value="TreeGrafter"/>
</dbReference>
<dbReference type="PIRSF" id="PIRSF002741">
    <property type="entry name" value="MppA"/>
    <property type="match status" value="1"/>
</dbReference>
<dbReference type="PANTHER" id="PTHR30290">
    <property type="entry name" value="PERIPLASMIC BINDING COMPONENT OF ABC TRANSPORTER"/>
    <property type="match status" value="1"/>
</dbReference>